<evidence type="ECO:0000256" key="2">
    <source>
        <dbReference type="ARBA" id="ARBA00022670"/>
    </source>
</evidence>
<dbReference type="GO" id="GO:0004181">
    <property type="term" value="F:metallocarboxypeptidase activity"/>
    <property type="evidence" value="ECO:0007669"/>
    <property type="project" value="InterPro"/>
</dbReference>
<sequence>MTEKLEGSTLPSNHQQISRRHASTSPWRWIATLTSFAFLVWVNWQHLTPYTSQHPHPPPSTLSSAPDVCQQPAPWNPPQHLTLPVRDAKYMAKVLSGAVQVDTTVLDDWGVLSANSSDAIKKLYDDAFLPFEAYLKTAFPLVHEHLKKEVVDSHGLIYTWQGSDESLKPLILMAHQDVVPVEPSTADSWKHAPFSGFIDEENNVVWGRGSSDDKSGLIGVLTALESLLSLKDGAFVPRRTIVASFGFDEESAGSAADALAAFLVERYGKGGAELILDEGAQIIAKDTPVGEGGLGITFAPPATAEKGYMDVRVIVNTPGGHSSLPPPRTGIGYLSRLVAAIEDNPPLPTLDSVDHPALATLLCLRHSPAIKKRRKLSKALAKLTSPKLCPRKAKTVFKEVLAALSPDEQAVFRTTQAVDLISGGVKINALPERSVATINFRVDVNTPSDDLRASLGQLVEKESKKLGLEYKGWKLPNDQMVDPRGKHEKDKKKPYVGSVHLELTYAPLEAAPRTPVSGEDANAWRLLSSVIRATWKDTDGSDIPVVPSMMNGNTDTKSYWDLSRNIFRFSGGTVLSNPATPDSGIHTVNENVQIEGLVNGHDFYRNLIVAVQGE</sequence>
<dbReference type="PANTHER" id="PTHR45962">
    <property type="entry name" value="N-FATTY-ACYL-AMINO ACID SYNTHASE/HYDROLASE PM20D1"/>
    <property type="match status" value="1"/>
</dbReference>
<dbReference type="GeneID" id="37013673"/>
<evidence type="ECO:0000256" key="5">
    <source>
        <dbReference type="ARBA" id="ARBA00022833"/>
    </source>
</evidence>
<keyword evidence="9" id="KW-0121">Carboxypeptidase</keyword>
<feature type="binding site" evidence="7">
    <location>
        <position position="586"/>
    </location>
    <ligand>
        <name>Zn(2+)</name>
        <dbReference type="ChEBI" id="CHEBI:29105"/>
        <label>1</label>
    </ligand>
</feature>
<feature type="binding site" evidence="7">
    <location>
        <position position="212"/>
    </location>
    <ligand>
        <name>Zn(2+)</name>
        <dbReference type="ChEBI" id="CHEBI:29105"/>
        <label>1</label>
    </ligand>
</feature>
<dbReference type="GO" id="GO:0000328">
    <property type="term" value="C:fungal-type vacuole lumen"/>
    <property type="evidence" value="ECO:0007669"/>
    <property type="project" value="TreeGrafter"/>
</dbReference>
<evidence type="ECO:0000313" key="9">
    <source>
        <dbReference type="EMBL" id="PWN22292.1"/>
    </source>
</evidence>
<evidence type="ECO:0000313" key="10">
    <source>
        <dbReference type="Proteomes" id="UP000245942"/>
    </source>
</evidence>
<organism evidence="9 10">
    <name type="scientific">Pseudomicrostroma glucosiphilum</name>
    <dbReference type="NCBI Taxonomy" id="1684307"/>
    <lineage>
        <taxon>Eukaryota</taxon>
        <taxon>Fungi</taxon>
        <taxon>Dikarya</taxon>
        <taxon>Basidiomycota</taxon>
        <taxon>Ustilaginomycotina</taxon>
        <taxon>Exobasidiomycetes</taxon>
        <taxon>Microstromatales</taxon>
        <taxon>Microstromatales incertae sedis</taxon>
        <taxon>Pseudomicrostroma</taxon>
    </lineage>
</organism>
<feature type="binding site" evidence="7">
    <location>
        <position position="250"/>
    </location>
    <ligand>
        <name>Zn(2+)</name>
        <dbReference type="ChEBI" id="CHEBI:29105"/>
        <label>1</label>
    </ligand>
</feature>
<dbReference type="PANTHER" id="PTHR45962:SF1">
    <property type="entry name" value="N-FATTY-ACYL-AMINO ACID SYNTHASE_HYDROLASE PM20D1"/>
    <property type="match status" value="1"/>
</dbReference>
<feature type="binding site" evidence="7">
    <location>
        <position position="212"/>
    </location>
    <ligand>
        <name>Zn(2+)</name>
        <dbReference type="ChEBI" id="CHEBI:29105"/>
        <label>2</label>
    </ligand>
</feature>
<dbReference type="SUPFAM" id="SSF55031">
    <property type="entry name" value="Bacterial exopeptidase dimerisation domain"/>
    <property type="match status" value="1"/>
</dbReference>
<comment type="similarity">
    <text evidence="1">Belongs to the peptidase M20A family.</text>
</comment>
<keyword evidence="10" id="KW-1185">Reference proteome</keyword>
<dbReference type="PIRSF" id="PIRSF037217">
    <property type="entry name" value="Carboxypeptidase_S"/>
    <property type="match status" value="1"/>
</dbReference>
<keyword evidence="4" id="KW-0378">Hydrolase</keyword>
<evidence type="ECO:0000259" key="8">
    <source>
        <dbReference type="Pfam" id="PF07687"/>
    </source>
</evidence>
<dbReference type="Gene3D" id="3.30.70.360">
    <property type="match status" value="1"/>
</dbReference>
<reference evidence="9 10" key="1">
    <citation type="journal article" date="2018" name="Mol. Biol. Evol.">
        <title>Broad Genomic Sampling Reveals a Smut Pathogenic Ancestry of the Fungal Clade Ustilaginomycotina.</title>
        <authorList>
            <person name="Kijpornyongpan T."/>
            <person name="Mondo S.J."/>
            <person name="Barry K."/>
            <person name="Sandor L."/>
            <person name="Lee J."/>
            <person name="Lipzen A."/>
            <person name="Pangilinan J."/>
            <person name="LaButti K."/>
            <person name="Hainaut M."/>
            <person name="Henrissat B."/>
            <person name="Grigoriev I.V."/>
            <person name="Spatafora J.W."/>
            <person name="Aime M.C."/>
        </authorList>
    </citation>
    <scope>NUCLEOTIDE SEQUENCE [LARGE SCALE GENOMIC DNA]</scope>
    <source>
        <strain evidence="9 10">MCA 4718</strain>
    </source>
</reference>
<dbReference type="InterPro" id="IPR036264">
    <property type="entry name" value="Bact_exopeptidase_dim_dom"/>
</dbReference>
<dbReference type="Pfam" id="PF07687">
    <property type="entry name" value="M20_dimer"/>
    <property type="match status" value="1"/>
</dbReference>
<dbReference type="GO" id="GO:0046872">
    <property type="term" value="F:metal ion binding"/>
    <property type="evidence" value="ECO:0007669"/>
    <property type="project" value="UniProtKB-KW"/>
</dbReference>
<dbReference type="InterPro" id="IPR011650">
    <property type="entry name" value="Peptidase_M20_dimer"/>
</dbReference>
<feature type="binding site" evidence="7">
    <location>
        <position position="277"/>
    </location>
    <ligand>
        <name>Zn(2+)</name>
        <dbReference type="ChEBI" id="CHEBI:29105"/>
        <label>2</label>
    </ligand>
</feature>
<evidence type="ECO:0000256" key="3">
    <source>
        <dbReference type="ARBA" id="ARBA00022723"/>
    </source>
</evidence>
<dbReference type="SUPFAM" id="SSF53187">
    <property type="entry name" value="Zn-dependent exopeptidases"/>
    <property type="match status" value="1"/>
</dbReference>
<evidence type="ECO:0000256" key="6">
    <source>
        <dbReference type="PIRSR" id="PIRSR037217-1"/>
    </source>
</evidence>
<keyword evidence="5 7" id="KW-0862">Zinc</keyword>
<proteinExistence type="inferred from homology"/>
<dbReference type="Proteomes" id="UP000245942">
    <property type="component" value="Unassembled WGS sequence"/>
</dbReference>
<feature type="active site" evidence="6">
    <location>
        <position position="177"/>
    </location>
</feature>
<name>A0A316UAV7_9BASI</name>
<keyword evidence="2" id="KW-0645">Protease</keyword>
<gene>
    <name evidence="9" type="ORF">BCV69DRAFT_281298</name>
</gene>
<dbReference type="OrthoDB" id="3064516at2759"/>
<feature type="domain" description="Peptidase M20 dimerisation" evidence="8">
    <location>
        <begin position="303"/>
        <end position="464"/>
    </location>
</feature>
<dbReference type="Gene3D" id="3.40.630.10">
    <property type="entry name" value="Zn peptidases"/>
    <property type="match status" value="1"/>
</dbReference>
<dbReference type="Pfam" id="PF01546">
    <property type="entry name" value="Peptidase_M20"/>
    <property type="match status" value="1"/>
</dbReference>
<dbReference type="GO" id="GO:0051603">
    <property type="term" value="P:proteolysis involved in protein catabolic process"/>
    <property type="evidence" value="ECO:0007669"/>
    <property type="project" value="TreeGrafter"/>
</dbReference>
<dbReference type="AlphaFoldDB" id="A0A316UAV7"/>
<dbReference type="STRING" id="1684307.A0A316UAV7"/>
<feature type="binding site" evidence="7">
    <location>
        <position position="175"/>
    </location>
    <ligand>
        <name>Zn(2+)</name>
        <dbReference type="ChEBI" id="CHEBI:29105"/>
        <label>2</label>
    </ligand>
</feature>
<dbReference type="InterPro" id="IPR002933">
    <property type="entry name" value="Peptidase_M20"/>
</dbReference>
<dbReference type="InterPro" id="IPR047177">
    <property type="entry name" value="Pept_M20A"/>
</dbReference>
<accession>A0A316UAV7</accession>
<evidence type="ECO:0000256" key="1">
    <source>
        <dbReference type="ARBA" id="ARBA00006247"/>
    </source>
</evidence>
<keyword evidence="3 7" id="KW-0479">Metal-binding</keyword>
<evidence type="ECO:0000256" key="4">
    <source>
        <dbReference type="ARBA" id="ARBA00022801"/>
    </source>
</evidence>
<evidence type="ECO:0000256" key="7">
    <source>
        <dbReference type="PIRSR" id="PIRSR037217-2"/>
    </source>
</evidence>
<dbReference type="RefSeq" id="XP_025349452.1">
    <property type="nucleotide sequence ID" value="XM_025491939.1"/>
</dbReference>
<dbReference type="InterPro" id="IPR017141">
    <property type="entry name" value="Pept_M20_carboxypep"/>
</dbReference>
<dbReference type="EMBL" id="KZ819323">
    <property type="protein sequence ID" value="PWN22292.1"/>
    <property type="molecule type" value="Genomic_DNA"/>
</dbReference>
<dbReference type="Gene3D" id="1.10.150.900">
    <property type="match status" value="1"/>
</dbReference>
<feature type="active site" description="Proton acceptor" evidence="6">
    <location>
        <position position="249"/>
    </location>
</feature>
<protein>
    <submittedName>
        <fullName evidence="9">Carboxypeptidase S</fullName>
    </submittedName>
</protein>